<keyword evidence="2" id="KW-1185">Reference proteome</keyword>
<accession>A0A843U794</accession>
<evidence type="ECO:0000313" key="2">
    <source>
        <dbReference type="Proteomes" id="UP000652761"/>
    </source>
</evidence>
<dbReference type="InterPro" id="IPR008974">
    <property type="entry name" value="TRAF-like"/>
</dbReference>
<reference evidence="1" key="1">
    <citation type="submission" date="2017-07" db="EMBL/GenBank/DDBJ databases">
        <title>Taro Niue Genome Assembly and Annotation.</title>
        <authorList>
            <person name="Atibalentja N."/>
            <person name="Keating K."/>
            <person name="Fields C.J."/>
        </authorList>
    </citation>
    <scope>NUCLEOTIDE SEQUENCE</scope>
    <source>
        <strain evidence="1">Niue_2</strain>
        <tissue evidence="1">Leaf</tissue>
    </source>
</reference>
<evidence type="ECO:0008006" key="3">
    <source>
        <dbReference type="Google" id="ProtNLM"/>
    </source>
</evidence>
<comment type="caution">
    <text evidence="1">The sequence shown here is derived from an EMBL/GenBank/DDBJ whole genome shotgun (WGS) entry which is preliminary data.</text>
</comment>
<dbReference type="Gene3D" id="2.60.210.10">
    <property type="entry name" value="Apoptosis, Tumor Necrosis Factor Receptor Associated Protein 2, Chain A"/>
    <property type="match status" value="1"/>
</dbReference>
<organism evidence="1 2">
    <name type="scientific">Colocasia esculenta</name>
    <name type="common">Wild taro</name>
    <name type="synonym">Arum esculentum</name>
    <dbReference type="NCBI Taxonomy" id="4460"/>
    <lineage>
        <taxon>Eukaryota</taxon>
        <taxon>Viridiplantae</taxon>
        <taxon>Streptophyta</taxon>
        <taxon>Embryophyta</taxon>
        <taxon>Tracheophyta</taxon>
        <taxon>Spermatophyta</taxon>
        <taxon>Magnoliopsida</taxon>
        <taxon>Liliopsida</taxon>
        <taxon>Araceae</taxon>
        <taxon>Aroideae</taxon>
        <taxon>Colocasieae</taxon>
        <taxon>Colocasia</taxon>
    </lineage>
</organism>
<dbReference type="SUPFAM" id="SSF49599">
    <property type="entry name" value="TRAF domain-like"/>
    <property type="match status" value="1"/>
</dbReference>
<name>A0A843U794_COLES</name>
<dbReference type="Proteomes" id="UP000652761">
    <property type="component" value="Unassembled WGS sequence"/>
</dbReference>
<dbReference type="AlphaFoldDB" id="A0A843U794"/>
<protein>
    <recommendedName>
        <fullName evidence="3">MATH domain-containing protein</fullName>
    </recommendedName>
</protein>
<dbReference type="EMBL" id="NMUH01000451">
    <property type="protein sequence ID" value="MQL79381.1"/>
    <property type="molecule type" value="Genomic_DNA"/>
</dbReference>
<proteinExistence type="predicted"/>
<evidence type="ECO:0000313" key="1">
    <source>
        <dbReference type="EMBL" id="MQL79381.1"/>
    </source>
</evidence>
<sequence length="141" mass="15852">MGGDEFDGETKGELPFLHTWKLERLSSPSSLSLGKNCRCSHAFHAGGYNWRVKLVPSCSETGFVSWRNKVRGWGWETLLFLTLVDVTSLPPYSAIEVTAELSILDGNVSYFGGKKVDFRINVYVRLVMKYLPFCNILGVKI</sequence>
<gene>
    <name evidence="1" type="ORF">Taro_011806</name>
</gene>